<dbReference type="SUPFAM" id="SSF52540">
    <property type="entry name" value="P-loop containing nucleoside triphosphate hydrolases"/>
    <property type="match status" value="1"/>
</dbReference>
<dbReference type="HOGENOM" id="CLU_000837_8_6_1"/>
<evidence type="ECO:0000256" key="1">
    <source>
        <dbReference type="ARBA" id="ARBA00008894"/>
    </source>
</evidence>
<dbReference type="Proteomes" id="UP000026961">
    <property type="component" value="Chromosome 1"/>
</dbReference>
<dbReference type="FunFam" id="1.10.10.10:FF:000322">
    <property type="entry name" value="Probable disease resistance protein At1g63360"/>
    <property type="match status" value="1"/>
</dbReference>
<dbReference type="Gene3D" id="3.40.50.300">
    <property type="entry name" value="P-loop containing nucleotide triphosphate hydrolases"/>
    <property type="match status" value="1"/>
</dbReference>
<evidence type="ECO:0000256" key="4">
    <source>
        <dbReference type="ARBA" id="ARBA00022741"/>
    </source>
</evidence>
<evidence type="ECO:0000259" key="10">
    <source>
        <dbReference type="Pfam" id="PF23559"/>
    </source>
</evidence>
<reference evidence="12" key="1">
    <citation type="submission" date="2013-08" db="EMBL/GenBank/DDBJ databases">
        <title>Oryza genome evolution.</title>
        <authorList>
            <person name="Wing R.A."/>
            <person name="Panaud O."/>
            <person name="Oliveira A.C."/>
        </authorList>
    </citation>
    <scope>NUCLEOTIDE SEQUENCE</scope>
</reference>
<dbReference type="EnsemblPlants" id="OGLUM01G07240.1">
    <property type="protein sequence ID" value="OGLUM01G07240.1"/>
    <property type="gene ID" value="OGLUM01G07240"/>
</dbReference>
<proteinExistence type="inferred from homology"/>
<dbReference type="Pfam" id="PF18052">
    <property type="entry name" value="Rx_N"/>
    <property type="match status" value="1"/>
</dbReference>
<evidence type="ECO:0000313" key="12">
    <source>
        <dbReference type="EnsemblPlants" id="OGLUM01G07240.1"/>
    </source>
</evidence>
<evidence type="ECO:0000259" key="9">
    <source>
        <dbReference type="Pfam" id="PF18052"/>
    </source>
</evidence>
<organism evidence="12">
    <name type="scientific">Oryza glumipatula</name>
    <dbReference type="NCBI Taxonomy" id="40148"/>
    <lineage>
        <taxon>Eukaryota</taxon>
        <taxon>Viridiplantae</taxon>
        <taxon>Streptophyta</taxon>
        <taxon>Embryophyta</taxon>
        <taxon>Tracheophyta</taxon>
        <taxon>Spermatophyta</taxon>
        <taxon>Magnoliopsida</taxon>
        <taxon>Liliopsida</taxon>
        <taxon>Poales</taxon>
        <taxon>Poaceae</taxon>
        <taxon>BOP clade</taxon>
        <taxon>Oryzoideae</taxon>
        <taxon>Oryzeae</taxon>
        <taxon>Oryzinae</taxon>
        <taxon>Oryza</taxon>
    </lineage>
</organism>
<feature type="domain" description="Disease resistance protein winged helix" evidence="10">
    <location>
        <begin position="442"/>
        <end position="511"/>
    </location>
</feature>
<dbReference type="InterPro" id="IPR002182">
    <property type="entry name" value="NB-ARC"/>
</dbReference>
<reference evidence="12" key="2">
    <citation type="submission" date="2015-04" db="UniProtKB">
        <authorList>
            <consortium name="EnsemblPlants"/>
        </authorList>
    </citation>
    <scope>IDENTIFICATION</scope>
</reference>
<dbReference type="GO" id="GO:0042742">
    <property type="term" value="P:defense response to bacterium"/>
    <property type="evidence" value="ECO:0007669"/>
    <property type="project" value="UniProtKB-ARBA"/>
</dbReference>
<feature type="domain" description="Disease resistance R13L4/SHOC-2-like LRR" evidence="11">
    <location>
        <begin position="578"/>
        <end position="856"/>
    </location>
</feature>
<comment type="similarity">
    <text evidence="1">Belongs to the disease resistance NB-LRR family.</text>
</comment>
<dbReference type="GO" id="GO:0043531">
    <property type="term" value="F:ADP binding"/>
    <property type="evidence" value="ECO:0007669"/>
    <property type="project" value="InterPro"/>
</dbReference>
<keyword evidence="6" id="KW-0067">ATP-binding</keyword>
<dbReference type="Gene3D" id="1.20.5.4130">
    <property type="match status" value="1"/>
</dbReference>
<dbReference type="eggNOG" id="KOG4658">
    <property type="taxonomic scope" value="Eukaryota"/>
</dbReference>
<dbReference type="GO" id="GO:0009626">
    <property type="term" value="P:plant-type hypersensitive response"/>
    <property type="evidence" value="ECO:0007669"/>
    <property type="project" value="UniProtKB-ARBA"/>
</dbReference>
<dbReference type="InterPro" id="IPR042197">
    <property type="entry name" value="Apaf_helical"/>
</dbReference>
<dbReference type="PRINTS" id="PR00364">
    <property type="entry name" value="DISEASERSIST"/>
</dbReference>
<dbReference type="SUPFAM" id="SSF52058">
    <property type="entry name" value="L domain-like"/>
    <property type="match status" value="1"/>
</dbReference>
<evidence type="ECO:0000256" key="2">
    <source>
        <dbReference type="ARBA" id="ARBA00022614"/>
    </source>
</evidence>
<dbReference type="Pfam" id="PF23559">
    <property type="entry name" value="WHD_DRP"/>
    <property type="match status" value="1"/>
</dbReference>
<protein>
    <recommendedName>
        <fullName evidence="14">NB-ARC domain-containing protein</fullName>
    </recommendedName>
</protein>
<dbReference type="GO" id="GO:0005524">
    <property type="term" value="F:ATP binding"/>
    <property type="evidence" value="ECO:0007669"/>
    <property type="project" value="UniProtKB-KW"/>
</dbReference>
<evidence type="ECO:0000256" key="7">
    <source>
        <dbReference type="ARBA" id="ARBA00023054"/>
    </source>
</evidence>
<evidence type="ECO:0008006" key="14">
    <source>
        <dbReference type="Google" id="ProtNLM"/>
    </source>
</evidence>
<keyword evidence="2" id="KW-0433">Leucine-rich repeat</keyword>
<reference evidence="12" key="3">
    <citation type="submission" date="2018-05" db="EMBL/GenBank/DDBJ databases">
        <title>OgluRS3 (Oryza glumaepatula Reference Sequence Version 3).</title>
        <authorList>
            <person name="Zhang J."/>
            <person name="Kudrna D."/>
            <person name="Lee S."/>
            <person name="Talag J."/>
            <person name="Welchert J."/>
            <person name="Wing R.A."/>
        </authorList>
    </citation>
    <scope>NUCLEOTIDE SEQUENCE [LARGE SCALE GENOMIC DNA]</scope>
</reference>
<keyword evidence="5" id="KW-0611">Plant defense</keyword>
<dbReference type="PANTHER" id="PTHR36766">
    <property type="entry name" value="PLANT BROAD-SPECTRUM MILDEW RESISTANCE PROTEIN RPW8"/>
    <property type="match status" value="1"/>
</dbReference>
<dbReference type="InterPro" id="IPR041118">
    <property type="entry name" value="Rx_N"/>
</dbReference>
<dbReference type="Gene3D" id="3.80.10.10">
    <property type="entry name" value="Ribonuclease Inhibitor"/>
    <property type="match status" value="1"/>
</dbReference>
<keyword evidence="7" id="KW-0175">Coiled coil</keyword>
<evidence type="ECO:0000313" key="13">
    <source>
        <dbReference type="Proteomes" id="UP000026961"/>
    </source>
</evidence>
<keyword evidence="13" id="KW-1185">Reference proteome</keyword>
<dbReference type="GO" id="GO:0002758">
    <property type="term" value="P:innate immune response-activating signaling pathway"/>
    <property type="evidence" value="ECO:0007669"/>
    <property type="project" value="UniProtKB-ARBA"/>
</dbReference>
<keyword evidence="4" id="KW-0547">Nucleotide-binding</keyword>
<sequence length="1058" mass="118901">MAMILSAFVSACASKLAGLIADRIAAGLGVEDDVRSLQRRMERVAGAVLADAERRRRRLTGEHEASAGAWIDELRDFLYDADDVLDLCRCRGERLLAERRPRSWPLMATVNLVSSLQKLQARLEIGAQISRLNRRFEEICKDRLFLSLAVDDSKAEDGGSRGGGGGGSRVRTRTSTSLLDTNVVGKEIKSATEALVEKIMRDDGRGEVVAVVGMGGIGKTTLAQRVFSSRRITGGFPVRAWLCISREYSETDTVKEAIRCCGGDYGRAETLAELQLILRSAVAGKRVFLVLDDVWGAGVWTLLLRIPFHGATGRVRVLITTRDQRVAARAGANHIHQVKRLGSDSGWELLHRTARLDGADEMQSLRDVGMAIVAKCGFLPLTIKVIGGLLMTKRRSRAEWERVLGSDAWSTAELRDEFKGAILLSYEDLPPHLKQCFLYFSLFPADFVYYRCHICRQWVAEGFIAASGQHMAEEIAEEYYYELITRSILQPHPDYLADQSRCTVHDVLRSFAQHLSRRESICGDLQAVGCSSFLVKLRRLSLMNLEEAMVPCNAISRDRKCFRTLFLMAIPKVDGRLVVRFSGLRTLFLSDCNIGKLPDSIGDLMHLRYLGFDTVDIPALPESIGHLTNLQFLNVKRCTLLTALPRALTRIQSLRRLGIEETPIRLVPRGIGGLHSLVDLQGFIVGSAISSSTMQQGWILTELESLSRLKWLRIDSLEKAAIDNVDILATKQHLKRLELSCSLKSNGDNDPWDEIEVKKTEAIFEKLLPASCLEDLLIRGFFGRKFPIWMESSSLCNVTWLKLIDCRFCLKFPPLGQLPHLTFLKIVRANSVIAVGSEFLGHGATAFPKLEFLWIGKMPNWEDWTFHIAQATRSSSLQIFPCLRQLELKDCPKLRALPEQLKHATKMQRLRIQGVHALKKIENLHELSGSLRINGSRSLASISDLYQIKELYVADCTALQFVNNLNALKWLYLEDETMDCIPMWLSRLTENGEQAGEDGLELELHCSTDMLDRCLMGRQDWTIMERFTSVAAYCKEDYMCYSRHPVSYHTSKSVSNSK</sequence>
<evidence type="ECO:0000256" key="5">
    <source>
        <dbReference type="ARBA" id="ARBA00022821"/>
    </source>
</evidence>
<evidence type="ECO:0000259" key="8">
    <source>
        <dbReference type="Pfam" id="PF00931"/>
    </source>
</evidence>
<evidence type="ECO:0000259" key="11">
    <source>
        <dbReference type="Pfam" id="PF23598"/>
    </source>
</evidence>
<feature type="domain" description="NB-ARC" evidence="8">
    <location>
        <begin position="190"/>
        <end position="353"/>
    </location>
</feature>
<dbReference type="InterPro" id="IPR036388">
    <property type="entry name" value="WH-like_DNA-bd_sf"/>
</dbReference>
<dbReference type="InterPro" id="IPR058922">
    <property type="entry name" value="WHD_DRP"/>
</dbReference>
<dbReference type="InterPro" id="IPR032675">
    <property type="entry name" value="LRR_dom_sf"/>
</dbReference>
<name>A0A0D9Y4R6_9ORYZ</name>
<dbReference type="Gene3D" id="1.10.10.10">
    <property type="entry name" value="Winged helix-like DNA-binding domain superfamily/Winged helix DNA-binding domain"/>
    <property type="match status" value="1"/>
</dbReference>
<dbReference type="Gramene" id="OGLUM01G07240.1">
    <property type="protein sequence ID" value="OGLUM01G07240.1"/>
    <property type="gene ID" value="OGLUM01G07240"/>
</dbReference>
<keyword evidence="3" id="KW-0677">Repeat</keyword>
<dbReference type="InterPro" id="IPR055414">
    <property type="entry name" value="LRR_R13L4/SHOC2-like"/>
</dbReference>
<evidence type="ECO:0000256" key="6">
    <source>
        <dbReference type="ARBA" id="ARBA00022840"/>
    </source>
</evidence>
<dbReference type="PANTHER" id="PTHR36766:SF70">
    <property type="entry name" value="DISEASE RESISTANCE PROTEIN RGA4"/>
    <property type="match status" value="1"/>
</dbReference>
<evidence type="ECO:0000256" key="3">
    <source>
        <dbReference type="ARBA" id="ARBA00022737"/>
    </source>
</evidence>
<dbReference type="Pfam" id="PF23598">
    <property type="entry name" value="LRR_14"/>
    <property type="match status" value="1"/>
</dbReference>
<feature type="domain" description="Disease resistance N-terminal" evidence="9">
    <location>
        <begin position="8"/>
        <end position="95"/>
    </location>
</feature>
<dbReference type="InterPro" id="IPR027417">
    <property type="entry name" value="P-loop_NTPase"/>
</dbReference>
<accession>A0A0D9Y4R6</accession>
<dbReference type="Gene3D" id="1.10.8.430">
    <property type="entry name" value="Helical domain of apoptotic protease-activating factors"/>
    <property type="match status" value="1"/>
</dbReference>
<dbReference type="AlphaFoldDB" id="A0A0D9Y4R6"/>
<dbReference type="Pfam" id="PF00931">
    <property type="entry name" value="NB-ARC"/>
    <property type="match status" value="1"/>
</dbReference>